<gene>
    <name evidence="1" type="ORF">SAY87_026940</name>
</gene>
<dbReference type="EMBL" id="JAXIOK010000018">
    <property type="protein sequence ID" value="KAK4749491.1"/>
    <property type="molecule type" value="Genomic_DNA"/>
</dbReference>
<reference evidence="1 2" key="1">
    <citation type="journal article" date="2023" name="Hortic Res">
        <title>Pangenome of water caltrop reveals structural variations and asymmetric subgenome divergence after allopolyploidization.</title>
        <authorList>
            <person name="Zhang X."/>
            <person name="Chen Y."/>
            <person name="Wang L."/>
            <person name="Yuan Y."/>
            <person name="Fang M."/>
            <person name="Shi L."/>
            <person name="Lu R."/>
            <person name="Comes H.P."/>
            <person name="Ma Y."/>
            <person name="Chen Y."/>
            <person name="Huang G."/>
            <person name="Zhou Y."/>
            <person name="Zheng Z."/>
            <person name="Qiu Y."/>
        </authorList>
    </citation>
    <scope>NUCLEOTIDE SEQUENCE [LARGE SCALE GENOMIC DNA]</scope>
    <source>
        <tissue evidence="1">Roots</tissue>
    </source>
</reference>
<organism evidence="1 2">
    <name type="scientific">Trapa incisa</name>
    <dbReference type="NCBI Taxonomy" id="236973"/>
    <lineage>
        <taxon>Eukaryota</taxon>
        <taxon>Viridiplantae</taxon>
        <taxon>Streptophyta</taxon>
        <taxon>Embryophyta</taxon>
        <taxon>Tracheophyta</taxon>
        <taxon>Spermatophyta</taxon>
        <taxon>Magnoliopsida</taxon>
        <taxon>eudicotyledons</taxon>
        <taxon>Gunneridae</taxon>
        <taxon>Pentapetalae</taxon>
        <taxon>rosids</taxon>
        <taxon>malvids</taxon>
        <taxon>Myrtales</taxon>
        <taxon>Lythraceae</taxon>
        <taxon>Trapa</taxon>
    </lineage>
</organism>
<keyword evidence="2" id="KW-1185">Reference proteome</keyword>
<name>A0AAN7GR06_9MYRT</name>
<dbReference type="AlphaFoldDB" id="A0AAN7GR06"/>
<sequence length="103" mass="11421">MRMIHSDQHYNGLYPPETALKYTAIPKASNGTEPSRARRDVAVCLCLPRFAKRDVAFSSLQFKWHREVTNNAEQRKGTAASASVADISPHSHSPICLLTAVEV</sequence>
<proteinExistence type="predicted"/>
<comment type="caution">
    <text evidence="1">The sequence shown here is derived from an EMBL/GenBank/DDBJ whole genome shotgun (WGS) entry which is preliminary data.</text>
</comment>
<protein>
    <submittedName>
        <fullName evidence="1">Uncharacterized protein</fullName>
    </submittedName>
</protein>
<accession>A0AAN7GR06</accession>
<evidence type="ECO:0000313" key="2">
    <source>
        <dbReference type="Proteomes" id="UP001345219"/>
    </source>
</evidence>
<dbReference type="Proteomes" id="UP001345219">
    <property type="component" value="Chromosome 21"/>
</dbReference>
<evidence type="ECO:0000313" key="1">
    <source>
        <dbReference type="EMBL" id="KAK4749491.1"/>
    </source>
</evidence>